<sequence>MKFGVSTFLWTSPFTTASFDLLYKVKEMGFDIIELAIERKDEMDWPLLKKMVKETGLEVTVSGAIGPGRDISSTDPGIREQGVQYIIDCINIAREMDSPVFGGPLYSAVGKCRVVSPEQKKQEREWCVENLKRVGKVAEFHGVTLGVEPLNRFETDMINTADQAIALIREVGMASVKLQLDTFHGNIEEKNIPDTIRKAGDLICHIQGNESDRGTPGTGNLDWTGIRDALYEIKYDGAIVIETFGDVSEEIAKAASIWRPLANSSDELAREGLRFYKELFKQP</sequence>
<feature type="domain" description="Xylose isomerase-like TIM barrel" evidence="2">
    <location>
        <begin position="23"/>
        <end position="278"/>
    </location>
</feature>
<evidence type="ECO:0000259" key="2">
    <source>
        <dbReference type="Pfam" id="PF01261"/>
    </source>
</evidence>
<dbReference type="Gene3D" id="3.20.20.150">
    <property type="entry name" value="Divalent-metal-dependent TIM barrel enzymes"/>
    <property type="match status" value="1"/>
</dbReference>
<keyword evidence="4" id="KW-1185">Reference proteome</keyword>
<dbReference type="EMBL" id="WVHS01000003">
    <property type="protein sequence ID" value="MXV16374.1"/>
    <property type="molecule type" value="Genomic_DNA"/>
</dbReference>
<dbReference type="PANTHER" id="PTHR43489:SF7">
    <property type="entry name" value="3-DEHYDRO-D-GULOSIDE 4-EPIMERASE-RELATED"/>
    <property type="match status" value="1"/>
</dbReference>
<name>A0A7K1XZD1_9SPHI</name>
<comment type="caution">
    <text evidence="3">The sequence shown here is derived from an EMBL/GenBank/DDBJ whole genome shotgun (WGS) entry which is preliminary data.</text>
</comment>
<gene>
    <name evidence="3" type="ORF">GS398_13755</name>
</gene>
<protein>
    <submittedName>
        <fullName evidence="3">TIM barrel protein</fullName>
    </submittedName>
</protein>
<dbReference type="InterPro" id="IPR036237">
    <property type="entry name" value="Xyl_isomerase-like_sf"/>
</dbReference>
<evidence type="ECO:0000313" key="4">
    <source>
        <dbReference type="Proteomes" id="UP000451233"/>
    </source>
</evidence>
<accession>A0A7K1XZD1</accession>
<dbReference type="Proteomes" id="UP000451233">
    <property type="component" value="Unassembled WGS sequence"/>
</dbReference>
<dbReference type="InterPro" id="IPR050417">
    <property type="entry name" value="Sugar_Epim/Isomerase"/>
</dbReference>
<keyword evidence="1" id="KW-0413">Isomerase</keyword>
<dbReference type="AlphaFoldDB" id="A0A7K1XZD1"/>
<dbReference type="Pfam" id="PF01261">
    <property type="entry name" value="AP_endonuc_2"/>
    <property type="match status" value="1"/>
</dbReference>
<dbReference type="PANTHER" id="PTHR43489">
    <property type="entry name" value="ISOMERASE"/>
    <property type="match status" value="1"/>
</dbReference>
<evidence type="ECO:0000256" key="1">
    <source>
        <dbReference type="ARBA" id="ARBA00023235"/>
    </source>
</evidence>
<proteinExistence type="predicted"/>
<dbReference type="InterPro" id="IPR013022">
    <property type="entry name" value="Xyl_isomerase-like_TIM-brl"/>
</dbReference>
<dbReference type="SUPFAM" id="SSF51658">
    <property type="entry name" value="Xylose isomerase-like"/>
    <property type="match status" value="1"/>
</dbReference>
<evidence type="ECO:0000313" key="3">
    <source>
        <dbReference type="EMBL" id="MXV16374.1"/>
    </source>
</evidence>
<organism evidence="3 4">
    <name type="scientific">Hufsiella ginkgonis</name>
    <dbReference type="NCBI Taxonomy" id="2695274"/>
    <lineage>
        <taxon>Bacteria</taxon>
        <taxon>Pseudomonadati</taxon>
        <taxon>Bacteroidota</taxon>
        <taxon>Sphingobacteriia</taxon>
        <taxon>Sphingobacteriales</taxon>
        <taxon>Sphingobacteriaceae</taxon>
        <taxon>Hufsiella</taxon>
    </lineage>
</organism>
<reference evidence="3 4" key="1">
    <citation type="submission" date="2019-11" db="EMBL/GenBank/DDBJ databases">
        <title>Pedobacter sp. HMF7056 Genome sequencing and assembly.</title>
        <authorList>
            <person name="Kang H."/>
            <person name="Kim H."/>
            <person name="Joh K."/>
        </authorList>
    </citation>
    <scope>NUCLEOTIDE SEQUENCE [LARGE SCALE GENOMIC DNA]</scope>
    <source>
        <strain evidence="3 4">HMF7056</strain>
    </source>
</reference>
<dbReference type="GO" id="GO:0016853">
    <property type="term" value="F:isomerase activity"/>
    <property type="evidence" value="ECO:0007669"/>
    <property type="project" value="UniProtKB-KW"/>
</dbReference>